<proteinExistence type="predicted"/>
<evidence type="ECO:0000256" key="1">
    <source>
        <dbReference type="PROSITE-ProRule" id="PRU00047"/>
    </source>
</evidence>
<feature type="domain" description="CCHC-type" evidence="3">
    <location>
        <begin position="251"/>
        <end position="266"/>
    </location>
</feature>
<dbReference type="GO" id="GO:0003676">
    <property type="term" value="F:nucleic acid binding"/>
    <property type="evidence" value="ECO:0007669"/>
    <property type="project" value="InterPro"/>
</dbReference>
<evidence type="ECO:0000313" key="4">
    <source>
        <dbReference type="EMBL" id="OCT97398.1"/>
    </source>
</evidence>
<evidence type="ECO:0000256" key="2">
    <source>
        <dbReference type="SAM" id="Coils"/>
    </source>
</evidence>
<gene>
    <name evidence="4" type="ORF">XELAEV_18009621mg</name>
</gene>
<dbReference type="Pfam" id="PF14893">
    <property type="entry name" value="PNMA"/>
    <property type="match status" value="1"/>
</dbReference>
<dbReference type="Gene3D" id="4.10.60.10">
    <property type="entry name" value="Zinc finger, CCHC-type"/>
    <property type="match status" value="1"/>
</dbReference>
<keyword evidence="1" id="KW-0479">Metal-binding</keyword>
<dbReference type="SMART" id="SM00343">
    <property type="entry name" value="ZnF_C2HC"/>
    <property type="match status" value="2"/>
</dbReference>
<dbReference type="PROSITE" id="PS50158">
    <property type="entry name" value="ZF_CCHC"/>
    <property type="match status" value="1"/>
</dbReference>
<dbReference type="Pfam" id="PF00098">
    <property type="entry name" value="zf-CCHC"/>
    <property type="match status" value="1"/>
</dbReference>
<keyword evidence="2" id="KW-0175">Coiled coil</keyword>
<dbReference type="GO" id="GO:0008270">
    <property type="term" value="F:zinc ion binding"/>
    <property type="evidence" value="ECO:0007669"/>
    <property type="project" value="UniProtKB-KW"/>
</dbReference>
<accession>A0A974I0Y1</accession>
<keyword evidence="1" id="KW-0863">Zinc-finger</keyword>
<feature type="coiled-coil region" evidence="2">
    <location>
        <begin position="215"/>
        <end position="242"/>
    </location>
</feature>
<dbReference type="PANTHER" id="PTHR23095">
    <property type="entry name" value="PARANEOPLASTIC ANTIGEN"/>
    <property type="match status" value="1"/>
</dbReference>
<protein>
    <recommendedName>
        <fullName evidence="3">CCHC-type domain-containing protein</fullName>
    </recommendedName>
</protein>
<keyword evidence="1" id="KW-0862">Zinc</keyword>
<dbReference type="InterPro" id="IPR001878">
    <property type="entry name" value="Znf_CCHC"/>
</dbReference>
<dbReference type="PANTHER" id="PTHR23095:SF17">
    <property type="entry name" value="PARANEOPLASTIC ANTIGEN MA1"/>
    <property type="match status" value="1"/>
</dbReference>
<sequence>MGKIFFYHPRVAASQRDSAGVLLNVPIESPREIEWERVPPDINAESEGPWKIILPDMSEDADELTSYGDALATPIQEKAQKSVALNKKLFDSPLLAWNGNLFSPMGEESFESWRDFTVVSTTMGRKIIESLRSHAVDVVKAYLVGHPKATSGDLIEVLEVTFGPVESATEMLYHSHSTFQKEKEDLSAYKGSTTRIGYPLEEVRGGVPSREIPCCANLLDENKKLHKELEELKAQLSERVRTPTEPKKVSKCYRCGKFGHIQPNCPIPDEVRSRHIRFYEKSYKCPVVGHQVRNCKIYKSSTVQKSYYELSVCEKTTVENSVGMKVAPENSDTPDRSKRLGLVMRRSPCKANVRVLGNSSDTEIIEITFSKGRM</sequence>
<reference evidence="5" key="1">
    <citation type="journal article" date="2016" name="Nature">
        <title>Genome evolution in the allotetraploid frog Xenopus laevis.</title>
        <authorList>
            <person name="Session A.M."/>
            <person name="Uno Y."/>
            <person name="Kwon T."/>
            <person name="Chapman J.A."/>
            <person name="Toyoda A."/>
            <person name="Takahashi S."/>
            <person name="Fukui A."/>
            <person name="Hikosaka A."/>
            <person name="Suzuki A."/>
            <person name="Kondo M."/>
            <person name="van Heeringen S.J."/>
            <person name="Quigley I."/>
            <person name="Heinz S."/>
            <person name="Ogino H."/>
            <person name="Ochi H."/>
            <person name="Hellsten U."/>
            <person name="Lyons J.B."/>
            <person name="Simakov O."/>
            <person name="Putnam N."/>
            <person name="Stites J."/>
            <person name="Kuroki Y."/>
            <person name="Tanaka T."/>
            <person name="Michiue T."/>
            <person name="Watanabe M."/>
            <person name="Bogdanovic O."/>
            <person name="Lister R."/>
            <person name="Georgiou G."/>
            <person name="Paranjpe S.S."/>
            <person name="van Kruijsbergen I."/>
            <person name="Shu S."/>
            <person name="Carlson J."/>
            <person name="Kinoshita T."/>
            <person name="Ohta Y."/>
            <person name="Mawaribuchi S."/>
            <person name="Jenkins J."/>
            <person name="Grimwood J."/>
            <person name="Schmutz J."/>
            <person name="Mitros T."/>
            <person name="Mozaffari S.V."/>
            <person name="Suzuki Y."/>
            <person name="Haramoto Y."/>
            <person name="Yamamoto T.S."/>
            <person name="Takagi C."/>
            <person name="Heald R."/>
            <person name="Miller K."/>
            <person name="Haudenschild C."/>
            <person name="Kitzman J."/>
            <person name="Nakayama T."/>
            <person name="Izutsu Y."/>
            <person name="Robert J."/>
            <person name="Fortriede J."/>
            <person name="Burns K."/>
            <person name="Lotay V."/>
            <person name="Karimi K."/>
            <person name="Yasuoka Y."/>
            <person name="Dichmann D.S."/>
            <person name="Flajnik M.F."/>
            <person name="Houston D.W."/>
            <person name="Shendure J."/>
            <person name="DuPasquier L."/>
            <person name="Vize P.D."/>
            <person name="Zorn A.M."/>
            <person name="Ito M."/>
            <person name="Marcotte E.M."/>
            <person name="Wallingford J.B."/>
            <person name="Ito Y."/>
            <person name="Asashima M."/>
            <person name="Ueno N."/>
            <person name="Matsuda Y."/>
            <person name="Veenstra G.J."/>
            <person name="Fujiyama A."/>
            <person name="Harland R.M."/>
            <person name="Taira M."/>
            <person name="Rokhsar D.S."/>
        </authorList>
    </citation>
    <scope>NUCLEOTIDE SEQUENCE [LARGE SCALE GENOMIC DNA]</scope>
    <source>
        <strain evidence="5">J</strain>
    </source>
</reference>
<dbReference type="EMBL" id="CM004467">
    <property type="protein sequence ID" value="OCT97398.1"/>
    <property type="molecule type" value="Genomic_DNA"/>
</dbReference>
<evidence type="ECO:0000313" key="5">
    <source>
        <dbReference type="Proteomes" id="UP000694892"/>
    </source>
</evidence>
<dbReference type="Proteomes" id="UP000694892">
    <property type="component" value="Chromosome 1S"/>
</dbReference>
<organism evidence="4 5">
    <name type="scientific">Xenopus laevis</name>
    <name type="common">African clawed frog</name>
    <dbReference type="NCBI Taxonomy" id="8355"/>
    <lineage>
        <taxon>Eukaryota</taxon>
        <taxon>Metazoa</taxon>
        <taxon>Chordata</taxon>
        <taxon>Craniata</taxon>
        <taxon>Vertebrata</taxon>
        <taxon>Euteleostomi</taxon>
        <taxon>Amphibia</taxon>
        <taxon>Batrachia</taxon>
        <taxon>Anura</taxon>
        <taxon>Pipoidea</taxon>
        <taxon>Pipidae</taxon>
        <taxon>Xenopodinae</taxon>
        <taxon>Xenopus</taxon>
        <taxon>Xenopus</taxon>
    </lineage>
</organism>
<dbReference type="InterPro" id="IPR026523">
    <property type="entry name" value="PNMA"/>
</dbReference>
<dbReference type="InterPro" id="IPR036875">
    <property type="entry name" value="Znf_CCHC_sf"/>
</dbReference>
<dbReference type="AlphaFoldDB" id="A0A974I0Y1"/>
<dbReference type="InterPro" id="IPR048270">
    <property type="entry name" value="PNMA_C"/>
</dbReference>
<evidence type="ECO:0000259" key="3">
    <source>
        <dbReference type="PROSITE" id="PS50158"/>
    </source>
</evidence>
<dbReference type="SUPFAM" id="SSF57756">
    <property type="entry name" value="Retrovirus zinc finger-like domains"/>
    <property type="match status" value="1"/>
</dbReference>
<name>A0A974I0Y1_XENLA</name>